<dbReference type="InterPro" id="IPR011527">
    <property type="entry name" value="ABC1_TM_dom"/>
</dbReference>
<dbReference type="PROSITE" id="PS50893">
    <property type="entry name" value="ABC_TRANSPORTER_2"/>
    <property type="match status" value="1"/>
</dbReference>
<evidence type="ECO:0000259" key="9">
    <source>
        <dbReference type="PROSITE" id="PS50893"/>
    </source>
</evidence>
<comment type="subcellular location">
    <subcellularLocation>
        <location evidence="1">Cell membrane</location>
        <topology evidence="1">Multi-pass membrane protein</topology>
    </subcellularLocation>
</comment>
<dbReference type="InterPro" id="IPR003439">
    <property type="entry name" value="ABC_transporter-like_ATP-bd"/>
</dbReference>
<protein>
    <submittedName>
        <fullName evidence="11">ABC transporter</fullName>
    </submittedName>
</protein>
<evidence type="ECO:0000256" key="1">
    <source>
        <dbReference type="ARBA" id="ARBA00004651"/>
    </source>
</evidence>
<dbReference type="PROSITE" id="PS50929">
    <property type="entry name" value="ABC_TM1F"/>
    <property type="match status" value="1"/>
</dbReference>
<comment type="caution">
    <text evidence="11">The sequence shown here is derived from an EMBL/GenBank/DDBJ whole genome shotgun (WGS) entry which is preliminary data.</text>
</comment>
<dbReference type="Proteomes" id="UP000290849">
    <property type="component" value="Unassembled WGS sequence"/>
</dbReference>
<dbReference type="SUPFAM" id="SSF52540">
    <property type="entry name" value="P-loop containing nucleoside triphosphate hydrolases"/>
    <property type="match status" value="1"/>
</dbReference>
<keyword evidence="3 8" id="KW-0812">Transmembrane</keyword>
<keyword evidence="5" id="KW-0067">ATP-binding</keyword>
<feature type="transmembrane region" description="Helical" evidence="8">
    <location>
        <begin position="190"/>
        <end position="210"/>
    </location>
</feature>
<evidence type="ECO:0000256" key="3">
    <source>
        <dbReference type="ARBA" id="ARBA00022692"/>
    </source>
</evidence>
<evidence type="ECO:0000256" key="6">
    <source>
        <dbReference type="ARBA" id="ARBA00022989"/>
    </source>
</evidence>
<evidence type="ECO:0000256" key="5">
    <source>
        <dbReference type="ARBA" id="ARBA00022840"/>
    </source>
</evidence>
<keyword evidence="6 8" id="KW-1133">Transmembrane helix</keyword>
<dbReference type="GO" id="GO:0016887">
    <property type="term" value="F:ATP hydrolysis activity"/>
    <property type="evidence" value="ECO:0007669"/>
    <property type="project" value="InterPro"/>
</dbReference>
<keyword evidence="2" id="KW-1003">Cell membrane</keyword>
<dbReference type="SUPFAM" id="SSF90123">
    <property type="entry name" value="ABC transporter transmembrane region"/>
    <property type="match status" value="1"/>
</dbReference>
<dbReference type="Pfam" id="PF00664">
    <property type="entry name" value="ABC_membrane"/>
    <property type="match status" value="1"/>
</dbReference>
<sequence length="650" mass="71146">MRRLEKGGEKVVSSFLFTRRRRARARAANAIQRRPIPFLLSYMTARPWSFGALVTVIVLAGSCAVAVQYAMKMIVDAMSDGRNGGSVWTALALFMSLIVVESISWRLSGWVGCRRIVDACARIRVDLFDHLSHHSAGYFSCHHSGALGNRISGTANSAAAIYSAVTWNIVPPCVDFVGAVAVLAVVEWRMAVVLVSFVALTAVTLIGFGAKGRDLHQHYGNQLARVSGEIIDTISNIWTVQVFTGHIRERMRLEHEVAVEAAAQRRSWMYVEAARVIHDVFLWIMTGVMLVWVLRSWTAGTASAGDVVVVSALSFRILHGSRDLALALVATSQHFGVIREMLDVIAKPHETPDRPGARDLVWQGGRIDVERVSYHYTAGKPALRALDLSIPAGQRVGIVGLSGAGKSTLLAMLQRAYQPTSGRILVDGQDLQDLRIDSLRAVLGVVPQDISLFRRSVMENIRYGRPDAGDGEVLQAARQAHCLEFIERLPQGLDTLVGERGAQLSGGQRQRIGIARAFLKDSPILLLDEATSSLDSQSELLVKEALERLMRGRTVIAVAHRLSTLARYDRILVLDAGSVVQDGTLCELLGMDGPFRTLWRLQSDDAMRDGQVGMSRDLRDEIPGKRGESGKVAMARLAGLDTPNHSSADR</sequence>
<evidence type="ECO:0000259" key="10">
    <source>
        <dbReference type="PROSITE" id="PS50929"/>
    </source>
</evidence>
<dbReference type="PANTHER" id="PTHR43394">
    <property type="entry name" value="ATP-DEPENDENT PERMEASE MDL1, MITOCHONDRIAL"/>
    <property type="match status" value="1"/>
</dbReference>
<dbReference type="Gene3D" id="3.40.50.300">
    <property type="entry name" value="P-loop containing nucleotide triphosphate hydrolases"/>
    <property type="match status" value="1"/>
</dbReference>
<evidence type="ECO:0000313" key="12">
    <source>
        <dbReference type="Proteomes" id="UP000290849"/>
    </source>
</evidence>
<evidence type="ECO:0000313" key="11">
    <source>
        <dbReference type="EMBL" id="RXN88089.1"/>
    </source>
</evidence>
<feature type="transmembrane region" description="Helical" evidence="8">
    <location>
        <begin position="276"/>
        <end position="294"/>
    </location>
</feature>
<dbReference type="Gene3D" id="1.20.1560.10">
    <property type="entry name" value="ABC transporter type 1, transmembrane domain"/>
    <property type="match status" value="1"/>
</dbReference>
<keyword evidence="7 8" id="KW-0472">Membrane</keyword>
<feature type="transmembrane region" description="Helical" evidence="8">
    <location>
        <begin position="87"/>
        <end position="105"/>
    </location>
</feature>
<dbReference type="GO" id="GO:0005524">
    <property type="term" value="F:ATP binding"/>
    <property type="evidence" value="ECO:0007669"/>
    <property type="project" value="UniProtKB-KW"/>
</dbReference>
<dbReference type="GO" id="GO:0005886">
    <property type="term" value="C:plasma membrane"/>
    <property type="evidence" value="ECO:0007669"/>
    <property type="project" value="UniProtKB-SubCell"/>
</dbReference>
<dbReference type="InterPro" id="IPR039421">
    <property type="entry name" value="Type_1_exporter"/>
</dbReference>
<dbReference type="GO" id="GO:0015421">
    <property type="term" value="F:ABC-type oligopeptide transporter activity"/>
    <property type="evidence" value="ECO:0007669"/>
    <property type="project" value="TreeGrafter"/>
</dbReference>
<gene>
    <name evidence="11" type="ORF">C7R54_16100</name>
</gene>
<dbReference type="FunFam" id="3.40.50.300:FF:000218">
    <property type="entry name" value="Multidrug ABC transporter ATP-binding protein"/>
    <property type="match status" value="1"/>
</dbReference>
<reference evidence="11 12" key="1">
    <citation type="journal article" date="2017" name="Int. J. Syst. Evol. Microbiol.">
        <title>Achromobacter aloeverae sp. nov., isolated from the root of Aloe vera (L.) Burm.f.</title>
        <authorList>
            <person name="Kuncharoen N."/>
            <person name="Muramatsu Y."/>
            <person name="Shibata C."/>
            <person name="Kamakura Y."/>
            <person name="Nakagawa Y."/>
            <person name="Tanasupawat S."/>
        </authorList>
    </citation>
    <scope>NUCLEOTIDE SEQUENCE [LARGE SCALE GENOMIC DNA]</scope>
    <source>
        <strain evidence="11 12">AVA-1</strain>
    </source>
</reference>
<dbReference type="PROSITE" id="PS00211">
    <property type="entry name" value="ABC_TRANSPORTER_1"/>
    <property type="match status" value="1"/>
</dbReference>
<keyword evidence="4" id="KW-0547">Nucleotide-binding</keyword>
<dbReference type="Pfam" id="PF00005">
    <property type="entry name" value="ABC_tran"/>
    <property type="match status" value="1"/>
</dbReference>
<dbReference type="InterPro" id="IPR003593">
    <property type="entry name" value="AAA+_ATPase"/>
</dbReference>
<organism evidence="11 12">
    <name type="scientific">Achromobacter aloeverae</name>
    <dbReference type="NCBI Taxonomy" id="1750518"/>
    <lineage>
        <taxon>Bacteria</taxon>
        <taxon>Pseudomonadati</taxon>
        <taxon>Pseudomonadota</taxon>
        <taxon>Betaproteobacteria</taxon>
        <taxon>Burkholderiales</taxon>
        <taxon>Alcaligenaceae</taxon>
        <taxon>Achromobacter</taxon>
    </lineage>
</organism>
<name>A0A4Q1HIX2_9BURK</name>
<evidence type="ECO:0000256" key="4">
    <source>
        <dbReference type="ARBA" id="ARBA00022741"/>
    </source>
</evidence>
<keyword evidence="12" id="KW-1185">Reference proteome</keyword>
<dbReference type="PANTHER" id="PTHR43394:SF1">
    <property type="entry name" value="ATP-BINDING CASSETTE SUB-FAMILY B MEMBER 10, MITOCHONDRIAL"/>
    <property type="match status" value="1"/>
</dbReference>
<dbReference type="SMART" id="SM00382">
    <property type="entry name" value="AAA"/>
    <property type="match status" value="1"/>
</dbReference>
<evidence type="ECO:0000256" key="2">
    <source>
        <dbReference type="ARBA" id="ARBA00022475"/>
    </source>
</evidence>
<proteinExistence type="predicted"/>
<dbReference type="EMBL" id="PYAL01000004">
    <property type="protein sequence ID" value="RXN88089.1"/>
    <property type="molecule type" value="Genomic_DNA"/>
</dbReference>
<feature type="transmembrane region" description="Helical" evidence="8">
    <location>
        <begin position="159"/>
        <end position="184"/>
    </location>
</feature>
<dbReference type="OrthoDB" id="8554730at2"/>
<dbReference type="InterPro" id="IPR027417">
    <property type="entry name" value="P-loop_NTPase"/>
</dbReference>
<dbReference type="InterPro" id="IPR017871">
    <property type="entry name" value="ABC_transporter-like_CS"/>
</dbReference>
<dbReference type="InterPro" id="IPR036640">
    <property type="entry name" value="ABC1_TM_sf"/>
</dbReference>
<dbReference type="AlphaFoldDB" id="A0A4Q1HIX2"/>
<evidence type="ECO:0000256" key="8">
    <source>
        <dbReference type="SAM" id="Phobius"/>
    </source>
</evidence>
<accession>A0A4Q1HIX2</accession>
<feature type="domain" description="ABC transporter" evidence="9">
    <location>
        <begin position="367"/>
        <end position="601"/>
    </location>
</feature>
<evidence type="ECO:0000256" key="7">
    <source>
        <dbReference type="ARBA" id="ARBA00023136"/>
    </source>
</evidence>
<feature type="domain" description="ABC transmembrane type-1" evidence="10">
    <location>
        <begin position="58"/>
        <end position="333"/>
    </location>
</feature>
<feature type="transmembrane region" description="Helical" evidence="8">
    <location>
        <begin position="48"/>
        <end position="67"/>
    </location>
</feature>